<dbReference type="EMBL" id="CP001715">
    <property type="protein sequence ID" value="ACV34345.1"/>
    <property type="molecule type" value="Genomic_DNA"/>
</dbReference>
<organism evidence="1">
    <name type="scientific">Accumulibacter regalis</name>
    <dbReference type="NCBI Taxonomy" id="522306"/>
    <lineage>
        <taxon>Bacteria</taxon>
        <taxon>Pseudomonadati</taxon>
        <taxon>Pseudomonadota</taxon>
        <taxon>Betaproteobacteria</taxon>
        <taxon>Candidatus Accumulibacter</taxon>
    </lineage>
</organism>
<sequence>MSATLTRKPDLKEKLEILAEGMRRDQSKLVDEAIGLCREYATLMRTLPEAGNLEFPACCTARHVRNNPGSSIC</sequence>
<dbReference type="STRING" id="522306.CAP2UW1_1009"/>
<protein>
    <submittedName>
        <fullName evidence="1">Uncharacterized protein</fullName>
    </submittedName>
</protein>
<name>C7RPV2_ACCRE</name>
<dbReference type="KEGG" id="app:CAP2UW1_1009"/>
<dbReference type="HOGENOM" id="CLU_2695995_0_0_4"/>
<evidence type="ECO:0000313" key="1">
    <source>
        <dbReference type="EMBL" id="ACV34345.1"/>
    </source>
</evidence>
<reference evidence="1" key="2">
    <citation type="submission" date="2009-09" db="EMBL/GenBank/DDBJ databases">
        <title>Complete sequence of chromosome of Candidatus Accumulibacter phosphatis clade IIA str. UW-1.</title>
        <authorList>
            <consortium name="US DOE Joint Genome Institute"/>
            <person name="Martin H.G."/>
            <person name="Ivanova N."/>
            <person name="Kunin V."/>
            <person name="Warnecke F."/>
            <person name="Barry K."/>
            <person name="He S."/>
            <person name="Salamov A."/>
            <person name="Szeto E."/>
            <person name="Dalin E."/>
            <person name="Pangilinan J.L."/>
            <person name="Lapidus A."/>
            <person name="Lowry S."/>
            <person name="Kyrpides N.C."/>
            <person name="McMahon K.D."/>
            <person name="Hugenholtz P."/>
        </authorList>
    </citation>
    <scope>NUCLEOTIDE SEQUENCE [LARGE SCALE GENOMIC DNA]</scope>
    <source>
        <strain evidence="1">UW-1</strain>
    </source>
</reference>
<accession>C7RPV2</accession>
<dbReference type="eggNOG" id="COG3905">
    <property type="taxonomic scope" value="Bacteria"/>
</dbReference>
<dbReference type="AlphaFoldDB" id="C7RPV2"/>
<proteinExistence type="predicted"/>
<gene>
    <name evidence="1" type="ordered locus">CAP2UW1_1009</name>
</gene>
<reference evidence="1" key="1">
    <citation type="submission" date="2009-08" db="EMBL/GenBank/DDBJ databases">
        <authorList>
            <consortium name="US DOE Joint Genome Institute"/>
            <person name="Lucas S."/>
            <person name="Copeland A."/>
            <person name="Lapidus A."/>
            <person name="Glavina del Rio T."/>
            <person name="Dalin E."/>
            <person name="Tice H."/>
            <person name="Bruce D."/>
            <person name="Barry K."/>
            <person name="Pitluck S."/>
            <person name="Lowry S."/>
            <person name="Larimer F."/>
            <person name="Land M."/>
            <person name="Hauser L."/>
            <person name="Kyrpides N."/>
            <person name="Ivanova N."/>
            <person name="McMahon K.D."/>
            <person name="Hugenholtz P."/>
        </authorList>
    </citation>
    <scope>NUCLEOTIDE SEQUENCE</scope>
    <source>
        <strain evidence="1">UW-1</strain>
    </source>
</reference>